<dbReference type="InterPro" id="IPR009016">
    <property type="entry name" value="Fe_hydrogenase"/>
</dbReference>
<dbReference type="Gene3D" id="3.40.50.1780">
    <property type="match status" value="1"/>
</dbReference>
<keyword evidence="2" id="KW-0408">Iron</keyword>
<dbReference type="VEuPathDB" id="MicrosporidiaDB:DI09_84p40"/>
<dbReference type="RefSeq" id="XP_013236601.1">
    <property type="nucleotide sequence ID" value="XM_013381147.1"/>
</dbReference>
<dbReference type="OrthoDB" id="10253113at2759"/>
<comment type="similarity">
    <text evidence="1">Belongs to the NARF family.</text>
</comment>
<dbReference type="EMBL" id="JMKJ01000595">
    <property type="protein sequence ID" value="KGG50165.1"/>
    <property type="molecule type" value="Genomic_DNA"/>
</dbReference>
<evidence type="ECO:0000259" key="3">
    <source>
        <dbReference type="Pfam" id="PF02906"/>
    </source>
</evidence>
<gene>
    <name evidence="4" type="ORF">DI09_84p40</name>
</gene>
<dbReference type="SUPFAM" id="SSF53920">
    <property type="entry name" value="Fe-only hydrogenase"/>
    <property type="match status" value="1"/>
</dbReference>
<name>A0A098VMH0_9MICR</name>
<feature type="domain" description="Iron hydrogenase large subunit C-terminal" evidence="3">
    <location>
        <begin position="96"/>
        <end position="371"/>
    </location>
</feature>
<dbReference type="GeneID" id="25260950"/>
<sequence length="431" mass="47224">MSKKAGISSLLSASDLNDYILPSQACILPPIEGSQDTNNAVEVGVYQKRTSTPETTEKVSISLKDCLACSGCVTSTELALIGQQTSLDFLQALKSKAVAVSISPQSIASLAVKYSTSWERMASRLCLFLKSILKVSRVFDQRVAAKIALSLSLAEFISYPRSENPVVVSQCPAVVSYIEKSHPKIVSLLSRIKTCQQILGEILKDVEDIFHVSIAPCYDKKLESFRDGETIGCVITTVELENICNDYSFDLSSSSIDGAWFDDLPRSDFICRALVIGEAEGFNDQWGTGGFLAAILSYFSARGYLVEKKEFSKDFVEWHVQDVGKSSPAMLMATCFGFKNIQNTIRKIKGSSSKYSYVEMMACPSACLNGGGQIPALNLSEISKKYSESIPDLFFSSITPWANIGQPLPFQATFKPVEAISSRPVWAQVQW</sequence>
<protein>
    <recommendedName>
        <fullName evidence="3">Iron hydrogenase large subunit C-terminal domain-containing protein</fullName>
    </recommendedName>
</protein>
<evidence type="ECO:0000313" key="4">
    <source>
        <dbReference type="EMBL" id="KGG50165.1"/>
    </source>
</evidence>
<keyword evidence="2" id="KW-0411">Iron-sulfur</keyword>
<dbReference type="Proteomes" id="UP000029725">
    <property type="component" value="Unassembled WGS sequence"/>
</dbReference>
<dbReference type="GO" id="GO:0051539">
    <property type="term" value="F:4 iron, 4 sulfur cluster binding"/>
    <property type="evidence" value="ECO:0007669"/>
    <property type="project" value="UniProtKB-KW"/>
</dbReference>
<dbReference type="HOGENOM" id="CLU_018240_0_0_1"/>
<evidence type="ECO:0000256" key="2">
    <source>
        <dbReference type="ARBA" id="ARBA00022485"/>
    </source>
</evidence>
<organism evidence="4 5">
    <name type="scientific">Mitosporidium daphniae</name>
    <dbReference type="NCBI Taxonomy" id="1485682"/>
    <lineage>
        <taxon>Eukaryota</taxon>
        <taxon>Fungi</taxon>
        <taxon>Fungi incertae sedis</taxon>
        <taxon>Microsporidia</taxon>
        <taxon>Mitosporidium</taxon>
    </lineage>
</organism>
<keyword evidence="2" id="KW-0479">Metal-binding</keyword>
<dbReference type="InterPro" id="IPR004108">
    <property type="entry name" value="Fe_hydrogenase_lsu_C"/>
</dbReference>
<keyword evidence="5" id="KW-1185">Reference proteome</keyword>
<reference evidence="4 5" key="1">
    <citation type="submission" date="2014-04" db="EMBL/GenBank/DDBJ databases">
        <title>A new species of microsporidia sheds light on the evolution of extreme parasitism.</title>
        <authorList>
            <person name="Haag K.L."/>
            <person name="James T.Y."/>
            <person name="Larsson R."/>
            <person name="Schaer T.M."/>
            <person name="Refardt D."/>
            <person name="Pombert J.-F."/>
            <person name="Ebert D."/>
        </authorList>
    </citation>
    <scope>NUCLEOTIDE SEQUENCE [LARGE SCALE GENOMIC DNA]</scope>
    <source>
        <strain evidence="4 5">UGP3</strain>
        <tissue evidence="4">Spores</tissue>
    </source>
</reference>
<dbReference type="PANTHER" id="PTHR11615">
    <property type="entry name" value="NITRATE, FORMATE, IRON DEHYDROGENASE"/>
    <property type="match status" value="1"/>
</dbReference>
<comment type="caution">
    <text evidence="4">The sequence shown here is derived from an EMBL/GenBank/DDBJ whole genome shotgun (WGS) entry which is preliminary data.</text>
</comment>
<evidence type="ECO:0000256" key="1">
    <source>
        <dbReference type="ARBA" id="ARBA00006596"/>
    </source>
</evidence>
<dbReference type="AlphaFoldDB" id="A0A098VMH0"/>
<dbReference type="InterPro" id="IPR050340">
    <property type="entry name" value="Cytosolic_Fe-S_CAF"/>
</dbReference>
<accession>A0A098VMH0</accession>
<dbReference type="Gene3D" id="3.40.950.10">
    <property type="entry name" value="Fe-only Hydrogenase (Larger Subunit), Chain L, domain 3"/>
    <property type="match status" value="1"/>
</dbReference>
<proteinExistence type="inferred from homology"/>
<evidence type="ECO:0000313" key="5">
    <source>
        <dbReference type="Proteomes" id="UP000029725"/>
    </source>
</evidence>
<dbReference type="Pfam" id="PF02906">
    <property type="entry name" value="Fe_hyd_lg_C"/>
    <property type="match status" value="1"/>
</dbReference>
<keyword evidence="2" id="KW-0004">4Fe-4S</keyword>